<keyword evidence="3" id="KW-1185">Reference proteome</keyword>
<evidence type="ECO:0000256" key="1">
    <source>
        <dbReference type="SAM" id="MobiDB-lite"/>
    </source>
</evidence>
<feature type="compositionally biased region" description="Low complexity" evidence="1">
    <location>
        <begin position="34"/>
        <end position="43"/>
    </location>
</feature>
<gene>
    <name evidence="2" type="ORF">cyc_04753</name>
</gene>
<feature type="compositionally biased region" description="Low complexity" evidence="1">
    <location>
        <begin position="239"/>
        <end position="256"/>
    </location>
</feature>
<feature type="compositionally biased region" description="Basic and acidic residues" evidence="1">
    <location>
        <begin position="201"/>
        <end position="213"/>
    </location>
</feature>
<proteinExistence type="predicted"/>
<comment type="caution">
    <text evidence="2">The sequence shown here is derived from an EMBL/GenBank/DDBJ whole genome shotgun (WGS) entry which is preliminary data.</text>
</comment>
<feature type="compositionally biased region" description="Low complexity" evidence="1">
    <location>
        <begin position="264"/>
        <end position="279"/>
    </location>
</feature>
<feature type="region of interest" description="Disordered" evidence="1">
    <location>
        <begin position="200"/>
        <end position="279"/>
    </location>
</feature>
<evidence type="ECO:0000313" key="2">
    <source>
        <dbReference type="EMBL" id="OEH76068.1"/>
    </source>
</evidence>
<organism evidence="2 3">
    <name type="scientific">Cyclospora cayetanensis</name>
    <dbReference type="NCBI Taxonomy" id="88456"/>
    <lineage>
        <taxon>Eukaryota</taxon>
        <taxon>Sar</taxon>
        <taxon>Alveolata</taxon>
        <taxon>Apicomplexa</taxon>
        <taxon>Conoidasida</taxon>
        <taxon>Coccidia</taxon>
        <taxon>Eucoccidiorida</taxon>
        <taxon>Eimeriorina</taxon>
        <taxon>Eimeriidae</taxon>
        <taxon>Cyclospora</taxon>
    </lineage>
</organism>
<dbReference type="VEuPathDB" id="ToxoDB:cyc_04753"/>
<dbReference type="InParanoid" id="A0A1D3CXZ3"/>
<dbReference type="EMBL" id="JROU02001539">
    <property type="protein sequence ID" value="OEH76068.1"/>
    <property type="molecule type" value="Genomic_DNA"/>
</dbReference>
<sequence>MGAASVGDPFLLESPETCKPLMQPFRENGRRASISEGSGSSGSTPTHQKQRSNALWSSKPHCSRSLNSSDFASDLSKRQEELLPSSELEDEERAAAFDAAAANEVEAADADAASELFPSFPPDLCLPPVSNPVLDVVSASERAACGEDPLERSVITYETSTTDAQVEAQAEASWGCKLKTSPRRAAAFTAAHAARSCNDMNGHERQQQHRQEELDTSDSQPDSEELRMVARIQRRQRQSKSSSCRRSSSCGSNSSESSDESKEQLSSQSEQQTSVEQQLESYKKEQAQLVQQMQQQQVLLEQQEAVLQQQQQTLLELRTEKALLEEKILGEEDCCHAKLECLDRIRRGYEAENQLRKQQEHFQQQQKHEDEKHHQVQEQVQRLEFLLSSKQDELQLLQQIFRQQRLRLETTEHDNSLLQEEEQQQVQKGQQEASAMAKELQDLHELVICAEAKASRERLQLEEELRRQRQHFEKIVADKDAQLQK</sequence>
<protein>
    <submittedName>
        <fullName evidence="2">Uncharacterized protein</fullName>
    </submittedName>
</protein>
<dbReference type="AlphaFoldDB" id="A0A1D3CXZ3"/>
<dbReference type="Proteomes" id="UP000095192">
    <property type="component" value="Unassembled WGS sequence"/>
</dbReference>
<reference evidence="2 3" key="1">
    <citation type="journal article" date="2016" name="BMC Genomics">
        <title>Comparative genomics reveals Cyclospora cayetanensis possesses coccidia-like metabolism and invasion components but unique surface antigens.</title>
        <authorList>
            <person name="Liu S."/>
            <person name="Wang L."/>
            <person name="Zheng H."/>
            <person name="Xu Z."/>
            <person name="Roellig D.M."/>
            <person name="Li N."/>
            <person name="Frace M.A."/>
            <person name="Tang K."/>
            <person name="Arrowood M.J."/>
            <person name="Moss D.M."/>
            <person name="Zhang L."/>
            <person name="Feng Y."/>
            <person name="Xiao L."/>
        </authorList>
    </citation>
    <scope>NUCLEOTIDE SEQUENCE [LARGE SCALE GENOMIC DNA]</scope>
    <source>
        <strain evidence="2 3">CHN_HEN01</strain>
    </source>
</reference>
<accession>A0A1D3CXZ3</accession>
<evidence type="ECO:0000313" key="3">
    <source>
        <dbReference type="Proteomes" id="UP000095192"/>
    </source>
</evidence>
<feature type="region of interest" description="Disordered" evidence="1">
    <location>
        <begin position="1"/>
        <end position="93"/>
    </location>
</feature>
<name>A0A1D3CXZ3_9EIME</name>
<feature type="compositionally biased region" description="Polar residues" evidence="1">
    <location>
        <begin position="44"/>
        <end position="56"/>
    </location>
</feature>